<organism evidence="3 4">
    <name type="scientific">Rhizophagus irregularis (strain DAOM 181602 / DAOM 197198 / MUCL 43194)</name>
    <name type="common">Arbuscular mycorrhizal fungus</name>
    <name type="synonym">Glomus intraradices</name>
    <dbReference type="NCBI Taxonomy" id="747089"/>
    <lineage>
        <taxon>Eukaryota</taxon>
        <taxon>Fungi</taxon>
        <taxon>Fungi incertae sedis</taxon>
        <taxon>Mucoromycota</taxon>
        <taxon>Glomeromycotina</taxon>
        <taxon>Glomeromycetes</taxon>
        <taxon>Glomerales</taxon>
        <taxon>Glomeraceae</taxon>
        <taxon>Rhizophagus</taxon>
    </lineage>
</organism>
<protein>
    <recommendedName>
        <fullName evidence="2">F-box domain-containing protein</fullName>
    </recommendedName>
</protein>
<dbReference type="Pfam" id="PF12937">
    <property type="entry name" value="F-box-like"/>
    <property type="match status" value="1"/>
</dbReference>
<dbReference type="VEuPathDB" id="FungiDB:RhiirFUN_011724"/>
<feature type="region of interest" description="Disordered" evidence="1">
    <location>
        <begin position="323"/>
        <end position="342"/>
    </location>
</feature>
<dbReference type="InterPro" id="IPR001810">
    <property type="entry name" value="F-box_dom"/>
</dbReference>
<dbReference type="InterPro" id="IPR036047">
    <property type="entry name" value="F-box-like_dom_sf"/>
</dbReference>
<evidence type="ECO:0000259" key="2">
    <source>
        <dbReference type="PROSITE" id="PS50181"/>
    </source>
</evidence>
<reference evidence="3 4" key="1">
    <citation type="journal article" date="2013" name="Proc. Natl. Acad. Sci. U.S.A.">
        <title>Genome of an arbuscular mycorrhizal fungus provides insight into the oldest plant symbiosis.</title>
        <authorList>
            <person name="Tisserant E."/>
            <person name="Malbreil M."/>
            <person name="Kuo A."/>
            <person name="Kohler A."/>
            <person name="Symeonidi A."/>
            <person name="Balestrini R."/>
            <person name="Charron P."/>
            <person name="Duensing N."/>
            <person name="Frei Dit Frey N."/>
            <person name="Gianinazzi-Pearson V."/>
            <person name="Gilbert L.B."/>
            <person name="Handa Y."/>
            <person name="Herr J.R."/>
            <person name="Hijri M."/>
            <person name="Koul R."/>
            <person name="Kawaguchi M."/>
            <person name="Krajinski F."/>
            <person name="Lammers P.J."/>
            <person name="Masclaux F.G."/>
            <person name="Murat C."/>
            <person name="Morin E."/>
            <person name="Ndikumana S."/>
            <person name="Pagni M."/>
            <person name="Petitpierre D."/>
            <person name="Requena N."/>
            <person name="Rosikiewicz P."/>
            <person name="Riley R."/>
            <person name="Saito K."/>
            <person name="San Clemente H."/>
            <person name="Shapiro H."/>
            <person name="van Tuinen D."/>
            <person name="Becard G."/>
            <person name="Bonfante P."/>
            <person name="Paszkowski U."/>
            <person name="Shachar-Hill Y.Y."/>
            <person name="Tuskan G.A."/>
            <person name="Young P.W."/>
            <person name="Sanders I.R."/>
            <person name="Henrissat B."/>
            <person name="Rensing S.A."/>
            <person name="Grigoriev I.V."/>
            <person name="Corradi N."/>
            <person name="Roux C."/>
            <person name="Martin F."/>
        </authorList>
    </citation>
    <scope>NUCLEOTIDE SEQUENCE [LARGE SCALE GENOMIC DNA]</scope>
    <source>
        <strain evidence="3 4">DAOM 197198</strain>
    </source>
</reference>
<keyword evidence="4" id="KW-1185">Reference proteome</keyword>
<dbReference type="AlphaFoldDB" id="A0A2P4QGS9"/>
<evidence type="ECO:0000256" key="1">
    <source>
        <dbReference type="SAM" id="MobiDB-lite"/>
    </source>
</evidence>
<dbReference type="EMBL" id="AUPC02000046">
    <property type="protein sequence ID" value="POG76830.1"/>
    <property type="molecule type" value="Genomic_DNA"/>
</dbReference>
<evidence type="ECO:0000313" key="3">
    <source>
        <dbReference type="EMBL" id="POG76830.1"/>
    </source>
</evidence>
<dbReference type="SUPFAM" id="SSF81383">
    <property type="entry name" value="F-box domain"/>
    <property type="match status" value="1"/>
</dbReference>
<dbReference type="SMR" id="A0A2P4QGS9"/>
<reference evidence="3 4" key="2">
    <citation type="journal article" date="2018" name="New Phytol.">
        <title>High intraspecific genome diversity in the model arbuscular mycorrhizal symbiont Rhizophagus irregularis.</title>
        <authorList>
            <person name="Chen E.C.H."/>
            <person name="Morin E."/>
            <person name="Beaudet D."/>
            <person name="Noel J."/>
            <person name="Yildirir G."/>
            <person name="Ndikumana S."/>
            <person name="Charron P."/>
            <person name="St-Onge C."/>
            <person name="Giorgi J."/>
            <person name="Kruger M."/>
            <person name="Marton T."/>
            <person name="Ropars J."/>
            <person name="Grigoriev I.V."/>
            <person name="Hainaut M."/>
            <person name="Henrissat B."/>
            <person name="Roux C."/>
            <person name="Martin F."/>
            <person name="Corradi N."/>
        </authorList>
    </citation>
    <scope>NUCLEOTIDE SEQUENCE [LARGE SCALE GENOMIC DNA]</scope>
    <source>
        <strain evidence="3 4">DAOM 197198</strain>
    </source>
</reference>
<comment type="caution">
    <text evidence="3">The sequence shown here is derived from an EMBL/GenBank/DDBJ whole genome shotgun (WGS) entry which is preliminary data.</text>
</comment>
<evidence type="ECO:0000313" key="4">
    <source>
        <dbReference type="Proteomes" id="UP000018888"/>
    </source>
</evidence>
<accession>A0A2P4QGS9</accession>
<name>A0A2P4QGS9_RHIID</name>
<proteinExistence type="predicted"/>
<dbReference type="CDD" id="cd09917">
    <property type="entry name" value="F-box_SF"/>
    <property type="match status" value="1"/>
</dbReference>
<feature type="domain" description="F-box" evidence="2">
    <location>
        <begin position="1"/>
        <end position="50"/>
    </location>
</feature>
<dbReference type="Proteomes" id="UP000018888">
    <property type="component" value="Unassembled WGS sequence"/>
</dbReference>
<dbReference type="PROSITE" id="PS50181">
    <property type="entry name" value="FBOX"/>
    <property type="match status" value="1"/>
</dbReference>
<sequence>MQFIPPEIFAKFCTFLSPNDLFNLSQVCRKFRGYLYAPNSFSTQQIWKISRLQFMPKEDMPPPEGMSEEKYVRLLITERGCQICKKTKECKIYWEFEVRCCEKCFLKKTSSLFRLVSEIKYSYKFLSIMPCVRVHKLHYWKEQIDFVYSQYCGLSRENLQTWLEYRKHMLDSLMKYVEQRESKEANFRHEFEVDHSNILNFFSSLSQPLPSDPPSQPLPSDPPSHPLPSDPPSHPPPRKIARRLKNNNEEIDNNKVDILFKAIDVPLPLYVQSVKDIYAQYILLSSKSRESNPYYVSYLSFDSFLYSDYIPIITFQSIRGENENKEEKKSDRNRKRKIRDDFIKSEKKKSKGKFYKFNVREKNFKNKLSYKYG</sequence>
<feature type="compositionally biased region" description="Pro residues" evidence="1">
    <location>
        <begin position="210"/>
        <end position="235"/>
    </location>
</feature>
<feature type="region of interest" description="Disordered" evidence="1">
    <location>
        <begin position="209"/>
        <end position="240"/>
    </location>
</feature>
<gene>
    <name evidence="3" type="ORF">GLOIN_2v1837894</name>
</gene>